<gene>
    <name evidence="1" type="ORF">SR858_10875</name>
</gene>
<name>A0ABZ0Y606_9BURK</name>
<evidence type="ECO:0000313" key="1">
    <source>
        <dbReference type="EMBL" id="WQH06802.1"/>
    </source>
</evidence>
<dbReference type="EMBL" id="CP140152">
    <property type="protein sequence ID" value="WQH06802.1"/>
    <property type="molecule type" value="Genomic_DNA"/>
</dbReference>
<evidence type="ECO:0000313" key="2">
    <source>
        <dbReference type="Proteomes" id="UP001326110"/>
    </source>
</evidence>
<reference evidence="1 2" key="1">
    <citation type="submission" date="2023-11" db="EMBL/GenBank/DDBJ databases">
        <title>MicrobeMod: A computational toolkit for identifying prokaryotic methylation and restriction-modification with nanopore sequencing.</title>
        <authorList>
            <person name="Crits-Christoph A."/>
            <person name="Kang S.C."/>
            <person name="Lee H."/>
            <person name="Ostrov N."/>
        </authorList>
    </citation>
    <scope>NUCLEOTIDE SEQUENCE [LARGE SCALE GENOMIC DNA]</scope>
    <source>
        <strain evidence="1 2">ATCC 25935</strain>
    </source>
</reference>
<protein>
    <submittedName>
        <fullName evidence="1">DUF4124 domain-containing protein</fullName>
    </submittedName>
</protein>
<proteinExistence type="predicted"/>
<dbReference type="Proteomes" id="UP001326110">
    <property type="component" value="Chromosome"/>
</dbReference>
<dbReference type="GeneID" id="43162650"/>
<organism evidence="1 2">
    <name type="scientific">Duganella zoogloeoides</name>
    <dbReference type="NCBI Taxonomy" id="75659"/>
    <lineage>
        <taxon>Bacteria</taxon>
        <taxon>Pseudomonadati</taxon>
        <taxon>Pseudomonadota</taxon>
        <taxon>Betaproteobacteria</taxon>
        <taxon>Burkholderiales</taxon>
        <taxon>Oxalobacteraceae</taxon>
        <taxon>Telluria group</taxon>
        <taxon>Duganella</taxon>
    </lineage>
</organism>
<keyword evidence="2" id="KW-1185">Reference proteome</keyword>
<sequence length="157" mass="16679">MQPHLYGPVGVMTTALLCATTLHPVHAQDIHKCIVDGKVSYGDTPCPAAATWASTLAIPVAPRAEPAATAAAAASLARARKEAAALEKTRVARDEREAKLDAKAAQLAATHERKCGKLRLNRQWADDDARRATAATVDAARLKARRAAELLALECPR</sequence>
<dbReference type="RefSeq" id="WP_051120283.1">
    <property type="nucleotide sequence ID" value="NZ_CP140152.1"/>
</dbReference>
<accession>A0ABZ0Y606</accession>